<keyword evidence="1" id="KW-1133">Transmembrane helix</keyword>
<dbReference type="Gene3D" id="1.25.40.10">
    <property type="entry name" value="Tetratricopeptide repeat domain"/>
    <property type="match status" value="1"/>
</dbReference>
<name>A0ABP8HQL3_9BACT</name>
<evidence type="ECO:0000256" key="1">
    <source>
        <dbReference type="SAM" id="Phobius"/>
    </source>
</evidence>
<organism evidence="3 4">
    <name type="scientific">Flaviaesturariibacter amylovorans</name>
    <dbReference type="NCBI Taxonomy" id="1084520"/>
    <lineage>
        <taxon>Bacteria</taxon>
        <taxon>Pseudomonadati</taxon>
        <taxon>Bacteroidota</taxon>
        <taxon>Chitinophagia</taxon>
        <taxon>Chitinophagales</taxon>
        <taxon>Chitinophagaceae</taxon>
        <taxon>Flaviaestuariibacter</taxon>
    </lineage>
</organism>
<accession>A0ABP8HQL3</accession>
<protein>
    <recommendedName>
        <fullName evidence="5">Tetratricopeptide repeat protein</fullName>
    </recommendedName>
</protein>
<keyword evidence="4" id="KW-1185">Reference proteome</keyword>
<gene>
    <name evidence="3" type="ORF">GCM10023184_42500</name>
</gene>
<proteinExistence type="predicted"/>
<feature type="chain" id="PRO_5047089894" description="Tetratricopeptide repeat protein" evidence="2">
    <location>
        <begin position="21"/>
        <end position="317"/>
    </location>
</feature>
<comment type="caution">
    <text evidence="3">The sequence shown here is derived from an EMBL/GenBank/DDBJ whole genome shotgun (WGS) entry which is preliminary data.</text>
</comment>
<evidence type="ECO:0000256" key="2">
    <source>
        <dbReference type="SAM" id="SignalP"/>
    </source>
</evidence>
<dbReference type="EMBL" id="BAABGY010000016">
    <property type="protein sequence ID" value="GAA4342775.1"/>
    <property type="molecule type" value="Genomic_DNA"/>
</dbReference>
<evidence type="ECO:0008006" key="5">
    <source>
        <dbReference type="Google" id="ProtNLM"/>
    </source>
</evidence>
<feature type="signal peptide" evidence="2">
    <location>
        <begin position="1"/>
        <end position="20"/>
    </location>
</feature>
<reference evidence="4" key="1">
    <citation type="journal article" date="2019" name="Int. J. Syst. Evol. Microbiol.">
        <title>The Global Catalogue of Microorganisms (GCM) 10K type strain sequencing project: providing services to taxonomists for standard genome sequencing and annotation.</title>
        <authorList>
            <consortium name="The Broad Institute Genomics Platform"/>
            <consortium name="The Broad Institute Genome Sequencing Center for Infectious Disease"/>
            <person name="Wu L."/>
            <person name="Ma J."/>
        </authorList>
    </citation>
    <scope>NUCLEOTIDE SEQUENCE [LARGE SCALE GENOMIC DNA]</scope>
    <source>
        <strain evidence="4">JCM 17919</strain>
    </source>
</reference>
<keyword evidence="1" id="KW-0472">Membrane</keyword>
<evidence type="ECO:0000313" key="4">
    <source>
        <dbReference type="Proteomes" id="UP001501725"/>
    </source>
</evidence>
<keyword evidence="1" id="KW-0812">Transmembrane</keyword>
<feature type="transmembrane region" description="Helical" evidence="1">
    <location>
        <begin position="291"/>
        <end position="313"/>
    </location>
</feature>
<keyword evidence="2" id="KW-0732">Signal</keyword>
<sequence>MGRCLLLILVLLFFFLPAHACLNELKHTLDRREVYNDTLWTPHVRDTARNLAYRQTRLQELDAQWRRKGDLDAYSDYGLHLVYLERYAEARAVFLDLERRAPGRYSTAANLGTLYELIGKNDSALLWIGWAIRINPAAHDGSEWIHVNILKVKLGKLPLSTMGLLGFDSGNDKVPQLGGLDTTRAEEVRIALQYQLEERMGLVPPPDSIVAQLLFDMGNLTAILHNTTDALRIFDAAAAYGYKGSLFDLRYRQLARLQQGLKNEYTYAAEQPYRFKLHEPRLEPVVKKERLVWILGGGTLLLAVSGIVLWRALSRKA</sequence>
<dbReference type="SUPFAM" id="SSF48452">
    <property type="entry name" value="TPR-like"/>
    <property type="match status" value="1"/>
</dbReference>
<evidence type="ECO:0000313" key="3">
    <source>
        <dbReference type="EMBL" id="GAA4342775.1"/>
    </source>
</evidence>
<dbReference type="RefSeq" id="WP_345257968.1">
    <property type="nucleotide sequence ID" value="NZ_BAABGY010000016.1"/>
</dbReference>
<dbReference type="Proteomes" id="UP001501725">
    <property type="component" value="Unassembled WGS sequence"/>
</dbReference>
<dbReference type="InterPro" id="IPR011990">
    <property type="entry name" value="TPR-like_helical_dom_sf"/>
</dbReference>